<feature type="domain" description="FAD/NAD(P)-binding" evidence="3">
    <location>
        <begin position="3"/>
        <end position="289"/>
    </location>
</feature>
<protein>
    <submittedName>
        <fullName evidence="4">Thioredoxin reductase</fullName>
        <ecNumber evidence="4">1.8.1.9</ecNumber>
    </submittedName>
</protein>
<dbReference type="Gene3D" id="3.50.50.60">
    <property type="entry name" value="FAD/NAD(P)-binding domain"/>
    <property type="match status" value="2"/>
</dbReference>
<organism evidence="4 5">
    <name type="scientific">Candidatus Nanogingivalis gingivitcus</name>
    <dbReference type="NCBI Taxonomy" id="2171992"/>
    <lineage>
        <taxon>Bacteria</taxon>
        <taxon>Candidatus Saccharimonadota</taxon>
        <taxon>Candidatus Nanosyncoccalia</taxon>
        <taxon>Candidatus Nanogingivales</taxon>
        <taxon>Candidatus Nanogingivalaceae</taxon>
        <taxon>Candidatus Nanogingivalis</taxon>
    </lineage>
</organism>
<dbReference type="InterPro" id="IPR023753">
    <property type="entry name" value="FAD/NAD-binding_dom"/>
</dbReference>
<evidence type="ECO:0000313" key="5">
    <source>
        <dbReference type="Proteomes" id="UP001190925"/>
    </source>
</evidence>
<dbReference type="RefSeq" id="WP_129718657.1">
    <property type="nucleotide sequence ID" value="NZ_PRLK01000003.1"/>
</dbReference>
<dbReference type="Pfam" id="PF07992">
    <property type="entry name" value="Pyr_redox_2"/>
    <property type="match status" value="1"/>
</dbReference>
<comment type="caution">
    <text evidence="4">The sequence shown here is derived from an EMBL/GenBank/DDBJ whole genome shotgun (WGS) entry which is preliminary data.</text>
</comment>
<dbReference type="EC" id="1.8.1.9" evidence="4"/>
<dbReference type="InterPro" id="IPR050097">
    <property type="entry name" value="Ferredoxin-NADP_redctase_2"/>
</dbReference>
<evidence type="ECO:0000313" key="4">
    <source>
        <dbReference type="EMBL" id="RYC72744.1"/>
    </source>
</evidence>
<name>A0ABY0FIF6_9BACT</name>
<evidence type="ECO:0000256" key="2">
    <source>
        <dbReference type="ARBA" id="ARBA00023002"/>
    </source>
</evidence>
<dbReference type="EMBL" id="PRLK01000003">
    <property type="protein sequence ID" value="RYC72744.1"/>
    <property type="molecule type" value="Genomic_DNA"/>
</dbReference>
<dbReference type="GO" id="GO:0004791">
    <property type="term" value="F:thioredoxin-disulfide reductase (NADPH) activity"/>
    <property type="evidence" value="ECO:0007669"/>
    <property type="project" value="UniProtKB-EC"/>
</dbReference>
<keyword evidence="5" id="KW-1185">Reference proteome</keyword>
<dbReference type="PANTHER" id="PTHR48105">
    <property type="entry name" value="THIOREDOXIN REDUCTASE 1-RELATED-RELATED"/>
    <property type="match status" value="1"/>
</dbReference>
<dbReference type="PRINTS" id="PR00368">
    <property type="entry name" value="FADPNR"/>
</dbReference>
<accession>A0ABY0FIF6</accession>
<dbReference type="SUPFAM" id="SSF51905">
    <property type="entry name" value="FAD/NAD(P)-binding domain"/>
    <property type="match status" value="2"/>
</dbReference>
<evidence type="ECO:0000259" key="3">
    <source>
        <dbReference type="Pfam" id="PF07992"/>
    </source>
</evidence>
<dbReference type="InterPro" id="IPR036188">
    <property type="entry name" value="FAD/NAD-bd_sf"/>
</dbReference>
<reference evidence="4 5" key="2">
    <citation type="journal article" date="2020" name="Cell Rep.">
        <title>Acquisition and Adaptation of Ultra-small Parasitic Reduced Genome Bacteria to Mammalian Hosts.</title>
        <authorList>
            <person name="McLean J.S."/>
            <person name="Bor B."/>
            <person name="Kerns K.A."/>
            <person name="Liu Q."/>
            <person name="To T.T."/>
            <person name="Solden L."/>
            <person name="Hendrickson E.L."/>
            <person name="Wrighton K."/>
            <person name="Shi W."/>
            <person name="He X."/>
        </authorList>
    </citation>
    <scope>NUCLEOTIDE SEQUENCE [LARGE SCALE GENOMIC DNA]</scope>
    <source>
        <strain evidence="4 5">TM7_CMJM_G6_1_HOT_870</strain>
    </source>
</reference>
<reference evidence="4 5" key="1">
    <citation type="journal article" date="2018" name="bioRxiv">
        <title>Evidence of independent acquisition and adaption of ultra-small bacteria to human hosts across the highly diverse yet reduced genomes of the phylum Saccharibacteria.</title>
        <authorList>
            <person name="McLean J.S."/>
            <person name="Bor B."/>
            <person name="To T.T."/>
            <person name="Liu Q."/>
            <person name="Kearns K.A."/>
            <person name="Solden L.M."/>
            <person name="Wrighton K.C."/>
            <person name="He X."/>
            <person name="Shi W."/>
        </authorList>
    </citation>
    <scope>NUCLEOTIDE SEQUENCE [LARGE SCALE GENOMIC DNA]</scope>
    <source>
        <strain evidence="4 5">TM7_CMJM_G6_1_HOT_870</strain>
    </source>
</reference>
<keyword evidence="1" id="KW-0285">Flavoprotein</keyword>
<sequence>MIDLAIVGAGPSAISAAIYAARDGLNVKVFEKQIIGGLVSQTDLIENYPGFEEGITGLDLIKKMRSQAEKFGAKFEYAEVSSLEQKDGYVTFLADGFELKARTILLAVGNEYRKLGIENEDRFIGRGIYFCGTCDGPLFKDKEVIAVGGGNSAVQEAIFISKYASKVHLIVRSDIKAQEVLKERLEDAVNKGKITVYKGAQIKELLMDAENISGAKITFNDSREDINILSPAIFEFIGLVPNTKWLDGSGVETNDRGEIIVDKNLKTSLDLVYATGDAIEDAKKQIIIAAGNGALAALNISKKLSF</sequence>
<dbReference type="Proteomes" id="UP001190925">
    <property type="component" value="Unassembled WGS sequence"/>
</dbReference>
<proteinExistence type="predicted"/>
<evidence type="ECO:0000256" key="1">
    <source>
        <dbReference type="ARBA" id="ARBA00022630"/>
    </source>
</evidence>
<dbReference type="PRINTS" id="PR00469">
    <property type="entry name" value="PNDRDTASEII"/>
</dbReference>
<keyword evidence="2 4" id="KW-0560">Oxidoreductase</keyword>
<gene>
    <name evidence="4" type="primary">trxB</name>
    <name evidence="4" type="ORF">G6CMJM_00236</name>
</gene>